<sequence>MLDYIYKHSPVFIQNLMCSLYGWKESKSRFNENFVKKLKLFQESDFYKEDDIFDYKKTKLVNILQSAKNSNYPFAHYLSCVDDDQIAQAPFQVLESLPILTKHELSGYCPEKTDRNAIVMKTSGTTGRAIKVLKDKEAISTQWAIWFRHRSRFNITLESVSVNFTGKPVVPASQKTPPFWRYNSHQKQYLISMQSVNKENIASIVSFLNSIKPSYYSGYPSIISEVCRLAIDSGLKLEGSSRPKLVFCGAEKVLEHQNESIVAWTQALVTDQYGLTEGNCNFSKCEHGHYHEDFEFCHIELVDTHTSDTGLVTGRLIGTSFYNEVMPLIRYDTGDIATFAPSGFKCPCGRESRVIYSVDGRSDDYVILNDGRKIMRFDYLFKDTYEVFEAQVIQEELGSITVKAVKSTKFNKQTFEAKVRKSSSDYICKDLKVKFDYVNQIERTGSGKFKAVVNRL</sequence>
<dbReference type="RefSeq" id="WP_008079089.1">
    <property type="nucleotide sequence ID" value="NZ_AEVT01000090.1"/>
</dbReference>
<dbReference type="AlphaFoldDB" id="E8MA11"/>
<evidence type="ECO:0000313" key="1">
    <source>
        <dbReference type="EMBL" id="EGA69204.1"/>
    </source>
</evidence>
<evidence type="ECO:0000313" key="2">
    <source>
        <dbReference type="Proteomes" id="UP000006228"/>
    </source>
</evidence>
<dbReference type="SUPFAM" id="SSF56801">
    <property type="entry name" value="Acetyl-CoA synthetase-like"/>
    <property type="match status" value="1"/>
</dbReference>
<comment type="caution">
    <text evidence="1">The sequence shown here is derived from an EMBL/GenBank/DDBJ whole genome shotgun (WGS) entry which is preliminary data.</text>
</comment>
<dbReference type="OrthoDB" id="580775at2"/>
<dbReference type="GeneID" id="95570413"/>
<proteinExistence type="predicted"/>
<gene>
    <name evidence="1" type="ORF">VISI1226_14931</name>
</gene>
<name>E8MA11_PHOS4</name>
<organism evidence="1 2">
    <name type="scientific">Vibrio sinaloensis DSM 21326</name>
    <dbReference type="NCBI Taxonomy" id="945550"/>
    <lineage>
        <taxon>Bacteria</taxon>
        <taxon>Pseudomonadati</taxon>
        <taxon>Pseudomonadota</taxon>
        <taxon>Gammaproteobacteria</taxon>
        <taxon>Vibrionales</taxon>
        <taxon>Vibrionaceae</taxon>
        <taxon>Vibrio</taxon>
        <taxon>Vibrio oreintalis group</taxon>
    </lineage>
</organism>
<dbReference type="InterPro" id="IPR042099">
    <property type="entry name" value="ANL_N_sf"/>
</dbReference>
<dbReference type="eggNOG" id="COG1541">
    <property type="taxonomic scope" value="Bacteria"/>
</dbReference>
<reference evidence="1 2" key="1">
    <citation type="journal article" date="2012" name="Int. J. Syst. Evol. Microbiol.">
        <title>Vibrio caribbeanicus sp. nov., isolated from the marine sponge Scleritoderma cyanea.</title>
        <authorList>
            <person name="Hoffmann M."/>
            <person name="Monday S.R."/>
            <person name="Allard M.W."/>
            <person name="Strain E.A."/>
            <person name="Whittaker P."/>
            <person name="Naum M."/>
            <person name="McCarthy P.J."/>
            <person name="Lopez J.V."/>
            <person name="Fischer M."/>
            <person name="Brown E.W."/>
        </authorList>
    </citation>
    <scope>NUCLEOTIDE SEQUENCE [LARGE SCALE GENOMIC DNA]</scope>
    <source>
        <strain evidence="2">DSMZ 21326</strain>
    </source>
</reference>
<protein>
    <submittedName>
        <fullName evidence="1">Coenzyme F390 synthetase-like protein</fullName>
    </submittedName>
</protein>
<dbReference type="PANTHER" id="PTHR36932:SF1">
    <property type="entry name" value="CAPSULAR POLYSACCHARIDE BIOSYNTHESIS PROTEIN"/>
    <property type="match status" value="1"/>
</dbReference>
<dbReference type="Proteomes" id="UP000006228">
    <property type="component" value="Unassembled WGS sequence"/>
</dbReference>
<dbReference type="InterPro" id="IPR053158">
    <property type="entry name" value="CapK_Type1_Caps_Biosynth"/>
</dbReference>
<dbReference type="Gene3D" id="3.40.50.12780">
    <property type="entry name" value="N-terminal domain of ligase-like"/>
    <property type="match status" value="1"/>
</dbReference>
<dbReference type="EMBL" id="AEVT01000090">
    <property type="protein sequence ID" value="EGA69204.1"/>
    <property type="molecule type" value="Genomic_DNA"/>
</dbReference>
<dbReference type="PANTHER" id="PTHR36932">
    <property type="entry name" value="CAPSULAR POLYSACCHARIDE BIOSYNTHESIS PROTEIN"/>
    <property type="match status" value="1"/>
</dbReference>
<accession>E8MA11</accession>